<dbReference type="PANTHER" id="PTHR14226">
    <property type="entry name" value="NEUROPATHY TARGET ESTERASE/SWISS CHEESE D.MELANOGASTER"/>
    <property type="match status" value="1"/>
</dbReference>
<dbReference type="Proteomes" id="UP000245870">
    <property type="component" value="Unassembled WGS sequence"/>
</dbReference>
<keyword evidence="3 4" id="KW-0443">Lipid metabolism</keyword>
<organism evidence="7 8">
    <name type="scientific">Hallella colorans</name>
    <dbReference type="NCBI Taxonomy" id="1703337"/>
    <lineage>
        <taxon>Bacteria</taxon>
        <taxon>Pseudomonadati</taxon>
        <taxon>Bacteroidota</taxon>
        <taxon>Bacteroidia</taxon>
        <taxon>Bacteroidales</taxon>
        <taxon>Prevotellaceae</taxon>
        <taxon>Hallella</taxon>
    </lineage>
</organism>
<evidence type="ECO:0000313" key="8">
    <source>
        <dbReference type="Proteomes" id="UP000245870"/>
    </source>
</evidence>
<feature type="domain" description="PNPLA" evidence="6">
    <location>
        <begin position="41"/>
        <end position="201"/>
    </location>
</feature>
<dbReference type="Pfam" id="PF01734">
    <property type="entry name" value="Patatin"/>
    <property type="match status" value="1"/>
</dbReference>
<keyword evidence="8" id="KW-1185">Reference proteome</keyword>
<feature type="short sequence motif" description="GXSXG" evidence="4">
    <location>
        <begin position="72"/>
        <end position="76"/>
    </location>
</feature>
<protein>
    <submittedName>
        <fullName evidence="7">NTE family protein</fullName>
    </submittedName>
</protein>
<gene>
    <name evidence="7" type="ORF">C7379_10236</name>
</gene>
<evidence type="ECO:0000256" key="1">
    <source>
        <dbReference type="ARBA" id="ARBA00022801"/>
    </source>
</evidence>
<dbReference type="GO" id="GO:0016042">
    <property type="term" value="P:lipid catabolic process"/>
    <property type="evidence" value="ECO:0007669"/>
    <property type="project" value="UniProtKB-UniRule"/>
</dbReference>
<dbReference type="InterPro" id="IPR002641">
    <property type="entry name" value="PNPLA_dom"/>
</dbReference>
<evidence type="ECO:0000256" key="2">
    <source>
        <dbReference type="ARBA" id="ARBA00022963"/>
    </source>
</evidence>
<dbReference type="InterPro" id="IPR016035">
    <property type="entry name" value="Acyl_Trfase/lysoPLipase"/>
</dbReference>
<accession>A0A2U0ULJ5</accession>
<feature type="region of interest" description="Disordered" evidence="5">
    <location>
        <begin position="228"/>
        <end position="248"/>
    </location>
</feature>
<evidence type="ECO:0000256" key="3">
    <source>
        <dbReference type="ARBA" id="ARBA00023098"/>
    </source>
</evidence>
<dbReference type="PROSITE" id="PS51635">
    <property type="entry name" value="PNPLA"/>
    <property type="match status" value="1"/>
</dbReference>
<dbReference type="AlphaFoldDB" id="A0A2U0ULJ5"/>
<reference evidence="7 8" key="1">
    <citation type="submission" date="2018-05" db="EMBL/GenBank/DDBJ databases">
        <title>Genomic Encyclopedia of Type Strains, Phase IV (KMG-IV): sequencing the most valuable type-strain genomes for metagenomic binning, comparative biology and taxonomic classification.</title>
        <authorList>
            <person name="Goeker M."/>
        </authorList>
    </citation>
    <scope>NUCLEOTIDE SEQUENCE [LARGE SCALE GENOMIC DNA]</scope>
    <source>
        <strain evidence="7 8">DSM 100333</strain>
    </source>
</reference>
<comment type="caution">
    <text evidence="4">Lacks conserved residue(s) required for the propagation of feature annotation.</text>
</comment>
<feature type="short sequence motif" description="GXGXXG" evidence="4">
    <location>
        <begin position="45"/>
        <end position="50"/>
    </location>
</feature>
<dbReference type="InterPro" id="IPR050301">
    <property type="entry name" value="NTE"/>
</dbReference>
<dbReference type="GO" id="GO:0016787">
    <property type="term" value="F:hydrolase activity"/>
    <property type="evidence" value="ECO:0007669"/>
    <property type="project" value="UniProtKB-UniRule"/>
</dbReference>
<name>A0A2U0ULJ5_9BACT</name>
<keyword evidence="2 4" id="KW-0442">Lipid degradation</keyword>
<feature type="active site" description="Nucleophile" evidence="4">
    <location>
        <position position="74"/>
    </location>
</feature>
<dbReference type="EMBL" id="QENY01000002">
    <property type="protein sequence ID" value="PVX58518.1"/>
    <property type="molecule type" value="Genomic_DNA"/>
</dbReference>
<dbReference type="SUPFAM" id="SSF52151">
    <property type="entry name" value="FabD/lysophospholipase-like"/>
    <property type="match status" value="1"/>
</dbReference>
<proteinExistence type="predicted"/>
<comment type="caution">
    <text evidence="7">The sequence shown here is derived from an EMBL/GenBank/DDBJ whole genome shotgun (WGS) entry which is preliminary data.</text>
</comment>
<evidence type="ECO:0000256" key="4">
    <source>
        <dbReference type="PROSITE-ProRule" id="PRU01161"/>
    </source>
</evidence>
<evidence type="ECO:0000313" key="7">
    <source>
        <dbReference type="EMBL" id="PVX58518.1"/>
    </source>
</evidence>
<feature type="active site" description="Proton acceptor" evidence="4">
    <location>
        <position position="188"/>
    </location>
</feature>
<evidence type="ECO:0000259" key="6">
    <source>
        <dbReference type="PROSITE" id="PS51635"/>
    </source>
</evidence>
<dbReference type="Gene3D" id="3.40.1090.10">
    <property type="entry name" value="Cytosolic phospholipase A2 catalytic domain"/>
    <property type="match status" value="2"/>
</dbReference>
<dbReference type="PANTHER" id="PTHR14226:SF76">
    <property type="entry name" value="NTE FAMILY PROTEIN RSSA"/>
    <property type="match status" value="1"/>
</dbReference>
<sequence>MSHGIFFSNFAVFTKDIQMIWLKQQWKRLLNTYHPSRDVALVLSGGGAKGWAHIGAIDSLVGHGYRITSIAGTSMGAVVGGLYAAGKMDELRAIAERMTRKRMLRIFGFSPGFDHITNGERIMLLLDRIIGDINIEDLLIPFCCSATDLVSGTEVVFREGNLKRAIRASISIPMFFKPVCDGNRFFVDGSVHNTLPLDRVARKSHDLLVAVNVSGACERPDTKFLSQCQNVPSETDDPSKSKFRLPRPETSSNYINVMTRVMQLMIQNDTERAMCLTPPDLYVNVPMDDFGLFDFDKGAELIRYGQRTMDEALQKHG</sequence>
<keyword evidence="1 4" id="KW-0378">Hydrolase</keyword>
<evidence type="ECO:0000256" key="5">
    <source>
        <dbReference type="SAM" id="MobiDB-lite"/>
    </source>
</evidence>